<dbReference type="OrthoDB" id="2987348at2"/>
<dbReference type="Proteomes" id="UP000194360">
    <property type="component" value="Unassembled WGS sequence"/>
</dbReference>
<dbReference type="STRING" id="2074.BG845_03557"/>
<evidence type="ECO:0000313" key="4">
    <source>
        <dbReference type="EMBL" id="OSY39284.1"/>
    </source>
</evidence>
<dbReference type="PRINTS" id="PR00412">
    <property type="entry name" value="EPOXHYDRLASE"/>
</dbReference>
<evidence type="ECO:0000259" key="3">
    <source>
        <dbReference type="Pfam" id="PF00561"/>
    </source>
</evidence>
<dbReference type="Pfam" id="PF00561">
    <property type="entry name" value="Abhydrolase_1"/>
    <property type="match status" value="1"/>
</dbReference>
<keyword evidence="5" id="KW-1185">Reference proteome</keyword>
<dbReference type="GO" id="GO:0018785">
    <property type="term" value="F:haloacetate dehalogenase activity"/>
    <property type="evidence" value="ECO:0007669"/>
    <property type="project" value="UniProtKB-EC"/>
</dbReference>
<dbReference type="EMBL" id="MIGB01000018">
    <property type="protein sequence ID" value="OSY39284.1"/>
    <property type="molecule type" value="Genomic_DNA"/>
</dbReference>
<feature type="domain" description="AB hydrolase-1" evidence="3">
    <location>
        <begin position="36"/>
        <end position="278"/>
    </location>
</feature>
<gene>
    <name evidence="4" type="ORF">BG845_03557</name>
</gene>
<dbReference type="RefSeq" id="WP_085913759.1">
    <property type="nucleotide sequence ID" value="NZ_AP018920.1"/>
</dbReference>
<name>A0A1Y2MVR9_PSEAH</name>
<feature type="compositionally biased region" description="Polar residues" evidence="2">
    <location>
        <begin position="12"/>
        <end position="24"/>
    </location>
</feature>
<evidence type="ECO:0000313" key="5">
    <source>
        <dbReference type="Proteomes" id="UP000194360"/>
    </source>
</evidence>
<comment type="caution">
    <text evidence="4">The sequence shown here is derived from an EMBL/GenBank/DDBJ whole genome shotgun (WGS) entry which is preliminary data.</text>
</comment>
<accession>A0A1Y2MVR9</accession>
<dbReference type="AlphaFoldDB" id="A0A1Y2MVR9"/>
<reference evidence="4 5" key="1">
    <citation type="submission" date="2016-09" db="EMBL/GenBank/DDBJ databases">
        <title>Pseudonocardia autotrophica DSM535, a candidate organism with high potential of specific P450 cytochromes.</title>
        <authorList>
            <person name="Grumaz C."/>
            <person name="Vainshtein Y."/>
            <person name="Kirstahler P."/>
            <person name="Sohn K."/>
        </authorList>
    </citation>
    <scope>NUCLEOTIDE SEQUENCE [LARGE SCALE GENOMIC DNA]</scope>
    <source>
        <strain evidence="4 5">DSM 535</strain>
    </source>
</reference>
<dbReference type="InterPro" id="IPR000073">
    <property type="entry name" value="AB_hydrolase_1"/>
</dbReference>
<proteinExistence type="predicted"/>
<sequence length="291" mass="31519">MATAHPALPESQRITVSDTTPSGTTLSVLDTGGSGPPVVLLHGWPDRATLWAHQIGALAAAGYRVIAPDLRGFGDSDRPEGAENYRIGLAAADVLGVADALGVGDFALAGHDWGSSLGWAITLRSPRVTRYAAFSVGHPAAFASEGLVQKAKSWYMLWFQFPGVAEEVLPADDWAFLRSWAHGSFPAGHPLPAQQIADLSRPGALTASLNWYRANIDPAMFVPTEPLRLPPVRVPVLGVWSDRDMALTESQMRRSAEFTEDFRYERVEGAGHWIPAEAPERTSELLLDFLR</sequence>
<dbReference type="SUPFAM" id="SSF53474">
    <property type="entry name" value="alpha/beta-Hydrolases"/>
    <property type="match status" value="1"/>
</dbReference>
<feature type="region of interest" description="Disordered" evidence="2">
    <location>
        <begin position="1"/>
        <end position="24"/>
    </location>
</feature>
<protein>
    <submittedName>
        <fullName evidence="4">Fluoroacetate dehalogenase</fullName>
        <ecNumber evidence="4">3.8.1.3</ecNumber>
    </submittedName>
</protein>
<dbReference type="InterPro" id="IPR000639">
    <property type="entry name" value="Epox_hydrolase-like"/>
</dbReference>
<dbReference type="PANTHER" id="PTHR43329">
    <property type="entry name" value="EPOXIDE HYDROLASE"/>
    <property type="match status" value="1"/>
</dbReference>
<dbReference type="EC" id="3.8.1.3" evidence="4"/>
<organism evidence="4 5">
    <name type="scientific">Pseudonocardia autotrophica</name>
    <name type="common">Amycolata autotrophica</name>
    <name type="synonym">Nocardia autotrophica</name>
    <dbReference type="NCBI Taxonomy" id="2074"/>
    <lineage>
        <taxon>Bacteria</taxon>
        <taxon>Bacillati</taxon>
        <taxon>Actinomycetota</taxon>
        <taxon>Actinomycetes</taxon>
        <taxon>Pseudonocardiales</taxon>
        <taxon>Pseudonocardiaceae</taxon>
        <taxon>Pseudonocardia</taxon>
    </lineage>
</organism>
<evidence type="ECO:0000256" key="1">
    <source>
        <dbReference type="ARBA" id="ARBA00022801"/>
    </source>
</evidence>
<evidence type="ECO:0000256" key="2">
    <source>
        <dbReference type="SAM" id="MobiDB-lite"/>
    </source>
</evidence>
<dbReference type="PRINTS" id="PR00111">
    <property type="entry name" value="ABHYDROLASE"/>
</dbReference>
<dbReference type="InterPro" id="IPR029058">
    <property type="entry name" value="AB_hydrolase_fold"/>
</dbReference>
<keyword evidence="1 4" id="KW-0378">Hydrolase</keyword>
<dbReference type="Gene3D" id="3.40.50.1820">
    <property type="entry name" value="alpha/beta hydrolase"/>
    <property type="match status" value="1"/>
</dbReference>